<dbReference type="InterPro" id="IPR018114">
    <property type="entry name" value="TRYPSIN_HIS"/>
</dbReference>
<dbReference type="FunFam" id="2.40.10.10:FF:000120">
    <property type="entry name" value="Putative serine protease"/>
    <property type="match status" value="1"/>
</dbReference>
<dbReference type="GO" id="GO:0004252">
    <property type="term" value="F:serine-type endopeptidase activity"/>
    <property type="evidence" value="ECO:0007669"/>
    <property type="project" value="InterPro"/>
</dbReference>
<feature type="chain" id="PRO_5017481246" evidence="6">
    <location>
        <begin position="26"/>
        <end position="270"/>
    </location>
</feature>
<proteinExistence type="predicted"/>
<evidence type="ECO:0000313" key="9">
    <source>
        <dbReference type="Proteomes" id="UP000018467"/>
    </source>
</evidence>
<evidence type="ECO:0000256" key="1">
    <source>
        <dbReference type="ARBA" id="ARBA00022670"/>
    </source>
</evidence>
<dbReference type="SUPFAM" id="SSF50494">
    <property type="entry name" value="Trypsin-like serine proteases"/>
    <property type="match status" value="1"/>
</dbReference>
<evidence type="ECO:0000256" key="5">
    <source>
        <dbReference type="ARBA" id="ARBA00023157"/>
    </source>
</evidence>
<dbReference type="PRINTS" id="PR00722">
    <property type="entry name" value="CHYMOTRYPSIN"/>
</dbReference>
<evidence type="ECO:0000256" key="2">
    <source>
        <dbReference type="ARBA" id="ARBA00022729"/>
    </source>
</evidence>
<keyword evidence="9" id="KW-1185">Reference proteome</keyword>
<reference evidence="9" key="1">
    <citation type="submission" date="2013-03" db="EMBL/GenBank/DDBJ databases">
        <authorList>
            <person name="Jeffery W."/>
            <person name="Warren W."/>
            <person name="Wilson R.K."/>
        </authorList>
    </citation>
    <scope>NUCLEOTIDE SEQUENCE</scope>
    <source>
        <strain evidence="9">female</strain>
    </source>
</reference>
<dbReference type="FunCoup" id="A0A3B1JHM9">
    <property type="interactions" value="50"/>
</dbReference>
<reference evidence="9" key="2">
    <citation type="journal article" date="2014" name="Nat. Commun.">
        <title>The cavefish genome reveals candidate genes for eye loss.</title>
        <authorList>
            <person name="McGaugh S.E."/>
            <person name="Gross J.B."/>
            <person name="Aken B."/>
            <person name="Blin M."/>
            <person name="Borowsky R."/>
            <person name="Chalopin D."/>
            <person name="Hinaux H."/>
            <person name="Jeffery W.R."/>
            <person name="Keene A."/>
            <person name="Ma L."/>
            <person name="Minx P."/>
            <person name="Murphy D."/>
            <person name="O'Quin K.E."/>
            <person name="Retaux S."/>
            <person name="Rohner N."/>
            <person name="Searle S.M."/>
            <person name="Stahl B.A."/>
            <person name="Tabin C."/>
            <person name="Volff J.N."/>
            <person name="Yoshizawa M."/>
            <person name="Warren W.C."/>
        </authorList>
    </citation>
    <scope>NUCLEOTIDE SEQUENCE [LARGE SCALE GENOMIC DNA]</scope>
    <source>
        <strain evidence="9">female</strain>
    </source>
</reference>
<dbReference type="InterPro" id="IPR043504">
    <property type="entry name" value="Peptidase_S1_PA_chymotrypsin"/>
</dbReference>
<evidence type="ECO:0000259" key="7">
    <source>
        <dbReference type="PROSITE" id="PS50240"/>
    </source>
</evidence>
<keyword evidence="5" id="KW-1015">Disulfide bond</keyword>
<dbReference type="STRING" id="7994.ENSAMXP00000041838"/>
<dbReference type="PROSITE" id="PS00134">
    <property type="entry name" value="TRYPSIN_HIS"/>
    <property type="match status" value="1"/>
</dbReference>
<dbReference type="Ensembl" id="ENSAMXT00000030116.1">
    <property type="protein sequence ID" value="ENSAMXP00000041838.1"/>
    <property type="gene ID" value="ENSAMXG00000034072.1"/>
</dbReference>
<dbReference type="AlphaFoldDB" id="A0A3B1JHM9"/>
<keyword evidence="4" id="KW-0720">Serine protease</keyword>
<dbReference type="PROSITE" id="PS50240">
    <property type="entry name" value="TRYPSIN_DOM"/>
    <property type="match status" value="1"/>
</dbReference>
<dbReference type="CDD" id="cd00190">
    <property type="entry name" value="Tryp_SPc"/>
    <property type="match status" value="1"/>
</dbReference>
<accession>A0A3B1JHM9</accession>
<dbReference type="Proteomes" id="UP000018467">
    <property type="component" value="Unassembled WGS sequence"/>
</dbReference>
<reference evidence="8" key="3">
    <citation type="submission" date="2025-08" db="UniProtKB">
        <authorList>
            <consortium name="Ensembl"/>
        </authorList>
    </citation>
    <scope>IDENTIFICATION</scope>
</reference>
<dbReference type="GO" id="GO:0006508">
    <property type="term" value="P:proteolysis"/>
    <property type="evidence" value="ECO:0007669"/>
    <property type="project" value="UniProtKB-KW"/>
</dbReference>
<evidence type="ECO:0000256" key="6">
    <source>
        <dbReference type="SAM" id="SignalP"/>
    </source>
</evidence>
<feature type="domain" description="Peptidase S1" evidence="7">
    <location>
        <begin position="30"/>
        <end position="262"/>
    </location>
</feature>
<dbReference type="InterPro" id="IPR009003">
    <property type="entry name" value="Peptidase_S1_PA"/>
</dbReference>
<dbReference type="PANTHER" id="PTHR24271:SF96">
    <property type="entry name" value="GRANZYME A-RELATED"/>
    <property type="match status" value="1"/>
</dbReference>
<dbReference type="PANTHER" id="PTHR24271">
    <property type="entry name" value="KALLIKREIN-RELATED"/>
    <property type="match status" value="1"/>
</dbReference>
<dbReference type="Pfam" id="PF00089">
    <property type="entry name" value="Trypsin"/>
    <property type="match status" value="1"/>
</dbReference>
<dbReference type="InterPro" id="IPR001314">
    <property type="entry name" value="Peptidase_S1A"/>
</dbReference>
<keyword evidence="1" id="KW-0645">Protease</keyword>
<reference evidence="8" key="4">
    <citation type="submission" date="2025-09" db="UniProtKB">
        <authorList>
            <consortium name="Ensembl"/>
        </authorList>
    </citation>
    <scope>IDENTIFICATION</scope>
</reference>
<dbReference type="SMART" id="SM00020">
    <property type="entry name" value="Tryp_SPc"/>
    <property type="match status" value="1"/>
</dbReference>
<dbReference type="Gene3D" id="2.40.10.10">
    <property type="entry name" value="Trypsin-like serine proteases"/>
    <property type="match status" value="2"/>
</dbReference>
<dbReference type="InParanoid" id="A0A3B1JHM9"/>
<sequence>MFNHSQNRILFTSVLLFICLGAAACMNVSIVGGREVKKVKPWMVSIQNQAHHICGGTLIHQQWVLTAAHCKEGLKSSQSVTVLLGALSLTNSKNTQRIGVLEYHTPKTFNWDTKADDIMMLKLKSKVKLNKKTVDVKTIPKSQQKIPDGTKCEVMGWGSTVANAAVRKASDVLREVEVTVLNRELCGCYYNSNPVITEDMLCAGNKQQNRDACQGDSGSPLECKKSLVGLVSGGTGCGNPKKPGVYTFLSKKHLLWIKSVLKKHWNSTTL</sequence>
<evidence type="ECO:0000256" key="3">
    <source>
        <dbReference type="ARBA" id="ARBA00022801"/>
    </source>
</evidence>
<feature type="signal peptide" evidence="6">
    <location>
        <begin position="1"/>
        <end position="25"/>
    </location>
</feature>
<keyword evidence="2 6" id="KW-0732">Signal</keyword>
<organism evidence="8 9">
    <name type="scientific">Astyanax mexicanus</name>
    <name type="common">Blind cave fish</name>
    <name type="synonym">Astyanax fasciatus mexicanus</name>
    <dbReference type="NCBI Taxonomy" id="7994"/>
    <lineage>
        <taxon>Eukaryota</taxon>
        <taxon>Metazoa</taxon>
        <taxon>Chordata</taxon>
        <taxon>Craniata</taxon>
        <taxon>Vertebrata</taxon>
        <taxon>Euteleostomi</taxon>
        <taxon>Actinopterygii</taxon>
        <taxon>Neopterygii</taxon>
        <taxon>Teleostei</taxon>
        <taxon>Ostariophysi</taxon>
        <taxon>Characiformes</taxon>
        <taxon>Characoidei</taxon>
        <taxon>Acestrorhamphidae</taxon>
        <taxon>Acestrorhamphinae</taxon>
        <taxon>Astyanax</taxon>
    </lineage>
</organism>
<name>A0A3B1JHM9_ASTMX</name>
<dbReference type="InterPro" id="IPR001254">
    <property type="entry name" value="Trypsin_dom"/>
</dbReference>
<evidence type="ECO:0000313" key="8">
    <source>
        <dbReference type="Ensembl" id="ENSAMXP00000041838.1"/>
    </source>
</evidence>
<dbReference type="GeneTree" id="ENSGT00940000161886"/>
<keyword evidence="3" id="KW-0378">Hydrolase</keyword>
<protein>
    <submittedName>
        <fullName evidence="8">Granzyme K-like</fullName>
    </submittedName>
</protein>
<evidence type="ECO:0000256" key="4">
    <source>
        <dbReference type="ARBA" id="ARBA00022825"/>
    </source>
</evidence>